<sequence>MRQALVIVDMQEIFFNHPQYFLFHHELLVTNINDLIKQAHLKNIPVLFIQHTDPNEESALFEGKEDWQLHKNLLVSNSDKIIKKSKWDAFYQTELLDYLKSHDIEQLIFAGAQTEFCLDTTIRAAFSLGFQKNLLFNKTHSTLDGAVLPAKDIIHHHQAIWNNRFLTVMDGEISL</sequence>
<dbReference type="GO" id="GO:0016787">
    <property type="term" value="F:hydrolase activity"/>
    <property type="evidence" value="ECO:0007669"/>
    <property type="project" value="UniProtKB-KW"/>
</dbReference>
<dbReference type="CDD" id="cd01014">
    <property type="entry name" value="nicotinamidase_related"/>
    <property type="match status" value="1"/>
</dbReference>
<dbReference type="EMBL" id="JARMAB010000040">
    <property type="protein sequence ID" value="MED1205780.1"/>
    <property type="molecule type" value="Genomic_DNA"/>
</dbReference>
<dbReference type="RefSeq" id="WP_066264133.1">
    <property type="nucleotide sequence ID" value="NZ_JARMAB010000040.1"/>
</dbReference>
<dbReference type="PANTHER" id="PTHR43540">
    <property type="entry name" value="PEROXYUREIDOACRYLATE/UREIDOACRYLATE AMIDOHYDROLASE-RELATED"/>
    <property type="match status" value="1"/>
</dbReference>
<evidence type="ECO:0000313" key="4">
    <source>
        <dbReference type="EMBL" id="MED1205780.1"/>
    </source>
</evidence>
<evidence type="ECO:0000256" key="1">
    <source>
        <dbReference type="ARBA" id="ARBA00006336"/>
    </source>
</evidence>
<dbReference type="Pfam" id="PF00857">
    <property type="entry name" value="Isochorismatase"/>
    <property type="match status" value="1"/>
</dbReference>
<evidence type="ECO:0000256" key="2">
    <source>
        <dbReference type="ARBA" id="ARBA00022801"/>
    </source>
</evidence>
<organism evidence="4 5">
    <name type="scientific">Heyndrickxia acidicola</name>
    <dbReference type="NCBI Taxonomy" id="209389"/>
    <lineage>
        <taxon>Bacteria</taxon>
        <taxon>Bacillati</taxon>
        <taxon>Bacillota</taxon>
        <taxon>Bacilli</taxon>
        <taxon>Bacillales</taxon>
        <taxon>Bacillaceae</taxon>
        <taxon>Heyndrickxia</taxon>
    </lineage>
</organism>
<gene>
    <name evidence="4" type="ORF">P4T90_22350</name>
</gene>
<comment type="similarity">
    <text evidence="1">Belongs to the isochorismatase family.</text>
</comment>
<dbReference type="PANTHER" id="PTHR43540:SF14">
    <property type="entry name" value="ISOCHORISMATASE"/>
    <property type="match status" value="1"/>
</dbReference>
<protein>
    <submittedName>
        <fullName evidence="4">Cysteine hydrolase family protein</fullName>
    </submittedName>
</protein>
<feature type="domain" description="Isochorismatase-like" evidence="3">
    <location>
        <begin position="4"/>
        <end position="131"/>
    </location>
</feature>
<dbReference type="Proteomes" id="UP001341444">
    <property type="component" value="Unassembled WGS sequence"/>
</dbReference>
<comment type="caution">
    <text evidence="4">The sequence shown here is derived from an EMBL/GenBank/DDBJ whole genome shotgun (WGS) entry which is preliminary data.</text>
</comment>
<accession>A0ABU6MM71</accession>
<dbReference type="SUPFAM" id="SSF52499">
    <property type="entry name" value="Isochorismatase-like hydrolases"/>
    <property type="match status" value="1"/>
</dbReference>
<dbReference type="InterPro" id="IPR036380">
    <property type="entry name" value="Isochorismatase-like_sf"/>
</dbReference>
<dbReference type="InterPro" id="IPR000868">
    <property type="entry name" value="Isochorismatase-like_dom"/>
</dbReference>
<keyword evidence="5" id="KW-1185">Reference proteome</keyword>
<dbReference type="Gene3D" id="3.40.50.850">
    <property type="entry name" value="Isochorismatase-like"/>
    <property type="match status" value="1"/>
</dbReference>
<evidence type="ECO:0000259" key="3">
    <source>
        <dbReference type="Pfam" id="PF00857"/>
    </source>
</evidence>
<name>A0ABU6MM71_9BACI</name>
<dbReference type="InterPro" id="IPR050272">
    <property type="entry name" value="Isochorismatase-like_hydrls"/>
</dbReference>
<reference evidence="4 5" key="1">
    <citation type="submission" date="2023-03" db="EMBL/GenBank/DDBJ databases">
        <title>Bacillus Genome Sequencing.</title>
        <authorList>
            <person name="Dunlap C."/>
        </authorList>
    </citation>
    <scope>NUCLEOTIDE SEQUENCE [LARGE SCALE GENOMIC DNA]</scope>
    <source>
        <strain evidence="4 5">B-23453</strain>
    </source>
</reference>
<proteinExistence type="inferred from homology"/>
<keyword evidence="2 4" id="KW-0378">Hydrolase</keyword>
<evidence type="ECO:0000313" key="5">
    <source>
        <dbReference type="Proteomes" id="UP001341444"/>
    </source>
</evidence>